<evidence type="ECO:0000259" key="1">
    <source>
        <dbReference type="SMART" id="SM01321"/>
    </source>
</evidence>
<sequence>MPKTIGYHIVLSGHGLWLPGDDRGHWSEAWDAELGLIEPHTLHPGDPVRKRIAQERMVHPPVRLSTAMQNSVITRFASCAADSDWQIVAASIESTHTHLLLTYTERNIDNTVKWLKDQTTKAIHRETSHQGPVWCKGKWRSFVFELDVWNNTLRYIERHNERRGVSPRPYPFLAQSRDRRSRI</sequence>
<dbReference type="RefSeq" id="WP_168205481.1">
    <property type="nucleotide sequence ID" value="NZ_CP042913.1"/>
</dbReference>
<gene>
    <name evidence="2" type="ORF">Pr1d_52970</name>
</gene>
<name>A0A5B9QIX2_9BACT</name>
<dbReference type="GO" id="GO:0006313">
    <property type="term" value="P:DNA transposition"/>
    <property type="evidence" value="ECO:0007669"/>
    <property type="project" value="InterPro"/>
</dbReference>
<evidence type="ECO:0000313" key="3">
    <source>
        <dbReference type="Proteomes" id="UP000323917"/>
    </source>
</evidence>
<dbReference type="AlphaFoldDB" id="A0A5B9QIX2"/>
<reference evidence="2 3" key="1">
    <citation type="submission" date="2019-08" db="EMBL/GenBank/DDBJ databases">
        <title>Deep-cultivation of Planctomycetes and their phenomic and genomic characterization uncovers novel biology.</title>
        <authorList>
            <person name="Wiegand S."/>
            <person name="Jogler M."/>
            <person name="Boedeker C."/>
            <person name="Pinto D."/>
            <person name="Vollmers J."/>
            <person name="Rivas-Marin E."/>
            <person name="Kohn T."/>
            <person name="Peeters S.H."/>
            <person name="Heuer A."/>
            <person name="Rast P."/>
            <person name="Oberbeckmann S."/>
            <person name="Bunk B."/>
            <person name="Jeske O."/>
            <person name="Meyerdierks A."/>
            <person name="Storesund J.E."/>
            <person name="Kallscheuer N."/>
            <person name="Luecker S."/>
            <person name="Lage O.M."/>
            <person name="Pohl T."/>
            <person name="Merkel B.J."/>
            <person name="Hornburger P."/>
            <person name="Mueller R.-W."/>
            <person name="Bruemmer F."/>
            <person name="Labrenz M."/>
            <person name="Spormann A.M."/>
            <person name="Op den Camp H."/>
            <person name="Overmann J."/>
            <person name="Amann R."/>
            <person name="Jetten M.S.M."/>
            <person name="Mascher T."/>
            <person name="Medema M.H."/>
            <person name="Devos D.P."/>
            <person name="Kaster A.-K."/>
            <person name="Ovreas L."/>
            <person name="Rohde M."/>
            <person name="Galperin M.Y."/>
            <person name="Jogler C."/>
        </authorList>
    </citation>
    <scope>NUCLEOTIDE SEQUENCE [LARGE SCALE GENOMIC DNA]</scope>
    <source>
        <strain evidence="2 3">Pr1d</strain>
    </source>
</reference>
<dbReference type="Proteomes" id="UP000323917">
    <property type="component" value="Chromosome"/>
</dbReference>
<accession>A0A5B9QIX2</accession>
<dbReference type="InterPro" id="IPR002686">
    <property type="entry name" value="Transposase_17"/>
</dbReference>
<protein>
    <submittedName>
        <fullName evidence="2">Transposase IS200 like protein</fullName>
    </submittedName>
</protein>
<organism evidence="2 3">
    <name type="scientific">Bythopirellula goksoeyrii</name>
    <dbReference type="NCBI Taxonomy" id="1400387"/>
    <lineage>
        <taxon>Bacteria</taxon>
        <taxon>Pseudomonadati</taxon>
        <taxon>Planctomycetota</taxon>
        <taxon>Planctomycetia</taxon>
        <taxon>Pirellulales</taxon>
        <taxon>Lacipirellulaceae</taxon>
        <taxon>Bythopirellula</taxon>
    </lineage>
</organism>
<dbReference type="SMART" id="SM01321">
    <property type="entry name" value="Y1_Tnp"/>
    <property type="match status" value="1"/>
</dbReference>
<proteinExistence type="predicted"/>
<dbReference type="Pfam" id="PF01797">
    <property type="entry name" value="Y1_Tnp"/>
    <property type="match status" value="1"/>
</dbReference>
<feature type="domain" description="Transposase IS200-like" evidence="1">
    <location>
        <begin position="2"/>
        <end position="159"/>
    </location>
</feature>
<dbReference type="SUPFAM" id="SSF143422">
    <property type="entry name" value="Transposase IS200-like"/>
    <property type="match status" value="1"/>
</dbReference>
<evidence type="ECO:0000313" key="2">
    <source>
        <dbReference type="EMBL" id="QEG37949.1"/>
    </source>
</evidence>
<dbReference type="KEGG" id="bgok:Pr1d_52970"/>
<dbReference type="EMBL" id="CP042913">
    <property type="protein sequence ID" value="QEG37949.1"/>
    <property type="molecule type" value="Genomic_DNA"/>
</dbReference>
<dbReference type="InterPro" id="IPR036515">
    <property type="entry name" value="Transposase_17_sf"/>
</dbReference>
<keyword evidence="3" id="KW-1185">Reference proteome</keyword>
<dbReference type="GO" id="GO:0003677">
    <property type="term" value="F:DNA binding"/>
    <property type="evidence" value="ECO:0007669"/>
    <property type="project" value="InterPro"/>
</dbReference>
<dbReference type="Gene3D" id="3.30.70.1290">
    <property type="entry name" value="Transposase IS200-like"/>
    <property type="match status" value="1"/>
</dbReference>
<dbReference type="GO" id="GO:0004803">
    <property type="term" value="F:transposase activity"/>
    <property type="evidence" value="ECO:0007669"/>
    <property type="project" value="InterPro"/>
</dbReference>